<reference evidence="7 8" key="1">
    <citation type="submission" date="2021-09" db="EMBL/GenBank/DDBJ databases">
        <title>Genomic insights and catalytic innovation underlie evolution of tropane alkaloids biosynthesis.</title>
        <authorList>
            <person name="Wang Y.-J."/>
            <person name="Tian T."/>
            <person name="Huang J.-P."/>
            <person name="Huang S.-X."/>
        </authorList>
    </citation>
    <scope>NUCLEOTIDE SEQUENCE [LARGE SCALE GENOMIC DNA]</scope>
    <source>
        <strain evidence="7">KIB-2018</strain>
        <tissue evidence="7">Leaf</tissue>
    </source>
</reference>
<evidence type="ECO:0000256" key="2">
    <source>
        <dbReference type="ARBA" id="ARBA00022692"/>
    </source>
</evidence>
<evidence type="ECO:0000256" key="3">
    <source>
        <dbReference type="ARBA" id="ARBA00022796"/>
    </source>
</evidence>
<dbReference type="GO" id="GO:0005375">
    <property type="term" value="F:copper ion transmembrane transporter activity"/>
    <property type="evidence" value="ECO:0007669"/>
    <property type="project" value="UniProtKB-UniRule"/>
</dbReference>
<comment type="similarity">
    <text evidence="1 6">Belongs to the copper transporter (Ctr) (TC 1.A.56) family. SLC31A subfamily.</text>
</comment>
<protein>
    <recommendedName>
        <fullName evidence="6">Copper transport protein</fullName>
    </recommendedName>
</protein>
<keyword evidence="8" id="KW-1185">Reference proteome</keyword>
<comment type="subcellular location">
    <subcellularLocation>
        <location evidence="6">Membrane</location>
        <topology evidence="6">Multi-pass membrane protein</topology>
    </subcellularLocation>
</comment>
<evidence type="ECO:0000256" key="1">
    <source>
        <dbReference type="ARBA" id="ARBA00006921"/>
    </source>
</evidence>
<keyword evidence="3 6" id="KW-0187">Copper transport</keyword>
<keyword evidence="4 6" id="KW-1133">Transmembrane helix</keyword>
<dbReference type="Pfam" id="PF04145">
    <property type="entry name" value="Ctr"/>
    <property type="match status" value="2"/>
</dbReference>
<keyword evidence="2 6" id="KW-0812">Transmembrane</keyword>
<evidence type="ECO:0000313" key="8">
    <source>
        <dbReference type="Proteomes" id="UP001159364"/>
    </source>
</evidence>
<proteinExistence type="inferred from homology"/>
<keyword evidence="5 6" id="KW-0472">Membrane</keyword>
<keyword evidence="6" id="KW-0813">Transport</keyword>
<organism evidence="7 8">
    <name type="scientific">Erythroxylum novogranatense</name>
    <dbReference type="NCBI Taxonomy" id="1862640"/>
    <lineage>
        <taxon>Eukaryota</taxon>
        <taxon>Viridiplantae</taxon>
        <taxon>Streptophyta</taxon>
        <taxon>Embryophyta</taxon>
        <taxon>Tracheophyta</taxon>
        <taxon>Spermatophyta</taxon>
        <taxon>Magnoliopsida</taxon>
        <taxon>eudicotyledons</taxon>
        <taxon>Gunneridae</taxon>
        <taxon>Pentapetalae</taxon>
        <taxon>rosids</taxon>
        <taxon>fabids</taxon>
        <taxon>Malpighiales</taxon>
        <taxon>Erythroxylaceae</taxon>
        <taxon>Erythroxylum</taxon>
    </lineage>
</organism>
<keyword evidence="6" id="KW-0406">Ion transport</keyword>
<dbReference type="AlphaFoldDB" id="A0AAV8UBD9"/>
<dbReference type="PANTHER" id="PTHR12483">
    <property type="entry name" value="SOLUTE CARRIER FAMILY 31 COPPER TRANSPORTERS"/>
    <property type="match status" value="1"/>
</dbReference>
<comment type="caution">
    <text evidence="7">The sequence shown here is derived from an EMBL/GenBank/DDBJ whole genome shotgun (WGS) entry which is preliminary data.</text>
</comment>
<keyword evidence="6" id="KW-0186">Copper</keyword>
<evidence type="ECO:0000313" key="7">
    <source>
        <dbReference type="EMBL" id="KAJ8899706.1"/>
    </source>
</evidence>
<dbReference type="GO" id="GO:0005886">
    <property type="term" value="C:plasma membrane"/>
    <property type="evidence" value="ECO:0007669"/>
    <property type="project" value="TreeGrafter"/>
</dbReference>
<accession>A0AAV8UBD9</accession>
<sequence length="135" mass="14713">MNMNMGSDDMPMMHMSFYWGRNAIILFSGWPKDSLGMYVLALFVVLSLAIFVEMLSVPPSYKTGTSPVVGALTQASVHAVRMGLAYLVMLAVMSFNVGIFIAAVVGHAVGCFFVKARALAIVHRGDQNGHVSRIW</sequence>
<gene>
    <name evidence="7" type="ORF">K2173_019405</name>
</gene>
<dbReference type="InterPro" id="IPR007274">
    <property type="entry name" value="Cop_transporter"/>
</dbReference>
<feature type="transmembrane region" description="Helical" evidence="6">
    <location>
        <begin position="86"/>
        <end position="114"/>
    </location>
</feature>
<dbReference type="Proteomes" id="UP001159364">
    <property type="component" value="Linkage Group LG08"/>
</dbReference>
<evidence type="ECO:0000256" key="4">
    <source>
        <dbReference type="ARBA" id="ARBA00022989"/>
    </source>
</evidence>
<evidence type="ECO:0000256" key="5">
    <source>
        <dbReference type="ARBA" id="ARBA00023136"/>
    </source>
</evidence>
<dbReference type="EMBL" id="JAIWQS010000008">
    <property type="protein sequence ID" value="KAJ8899706.1"/>
    <property type="molecule type" value="Genomic_DNA"/>
</dbReference>
<dbReference type="PANTHER" id="PTHR12483:SF85">
    <property type="entry name" value="COPPER TRANSPORT PROTEIN"/>
    <property type="match status" value="1"/>
</dbReference>
<evidence type="ECO:0000256" key="6">
    <source>
        <dbReference type="RuleBase" id="RU367022"/>
    </source>
</evidence>
<name>A0AAV8UBD9_9ROSI</name>